<name>A0A8J2KBA3_9HEXA</name>
<evidence type="ECO:0000313" key="3">
    <source>
        <dbReference type="Proteomes" id="UP000708208"/>
    </source>
</evidence>
<reference evidence="2" key="1">
    <citation type="submission" date="2021-06" db="EMBL/GenBank/DDBJ databases">
        <authorList>
            <person name="Hodson N. C."/>
            <person name="Mongue J. A."/>
            <person name="Jaron S. K."/>
        </authorList>
    </citation>
    <scope>NUCLEOTIDE SEQUENCE</scope>
</reference>
<feature type="compositionally biased region" description="Gly residues" evidence="1">
    <location>
        <begin position="15"/>
        <end position="24"/>
    </location>
</feature>
<feature type="compositionally biased region" description="Pro residues" evidence="1">
    <location>
        <begin position="28"/>
        <end position="38"/>
    </location>
</feature>
<sequence>GGDPGDQSGEDQGSNSGGSQGGGRESNTPPPNPPPPPHFTSGDGSQADKIMAAQAAHVGQHQALQDRIRDIESV</sequence>
<dbReference type="AlphaFoldDB" id="A0A8J2KBA3"/>
<dbReference type="EMBL" id="CAJVCH010092160">
    <property type="protein sequence ID" value="CAG7722739.1"/>
    <property type="molecule type" value="Genomic_DNA"/>
</dbReference>
<feature type="region of interest" description="Disordered" evidence="1">
    <location>
        <begin position="1"/>
        <end position="48"/>
    </location>
</feature>
<evidence type="ECO:0000313" key="2">
    <source>
        <dbReference type="EMBL" id="CAG7722739.1"/>
    </source>
</evidence>
<feature type="compositionally biased region" description="Basic and acidic residues" evidence="1">
    <location>
        <begin position="64"/>
        <end position="74"/>
    </location>
</feature>
<proteinExistence type="predicted"/>
<organism evidence="2 3">
    <name type="scientific">Allacma fusca</name>
    <dbReference type="NCBI Taxonomy" id="39272"/>
    <lineage>
        <taxon>Eukaryota</taxon>
        <taxon>Metazoa</taxon>
        <taxon>Ecdysozoa</taxon>
        <taxon>Arthropoda</taxon>
        <taxon>Hexapoda</taxon>
        <taxon>Collembola</taxon>
        <taxon>Symphypleona</taxon>
        <taxon>Sminthuridae</taxon>
        <taxon>Allacma</taxon>
    </lineage>
</organism>
<protein>
    <submittedName>
        <fullName evidence="2">Uncharacterized protein</fullName>
    </submittedName>
</protein>
<feature type="compositionally biased region" description="Low complexity" evidence="1">
    <location>
        <begin position="1"/>
        <end position="14"/>
    </location>
</feature>
<keyword evidence="3" id="KW-1185">Reference proteome</keyword>
<gene>
    <name evidence="2" type="ORF">AFUS01_LOCUS11858</name>
</gene>
<feature type="non-terminal residue" evidence="2">
    <location>
        <position position="1"/>
    </location>
</feature>
<feature type="non-terminal residue" evidence="2">
    <location>
        <position position="74"/>
    </location>
</feature>
<dbReference type="Proteomes" id="UP000708208">
    <property type="component" value="Unassembled WGS sequence"/>
</dbReference>
<accession>A0A8J2KBA3</accession>
<evidence type="ECO:0000256" key="1">
    <source>
        <dbReference type="SAM" id="MobiDB-lite"/>
    </source>
</evidence>
<comment type="caution">
    <text evidence="2">The sequence shown here is derived from an EMBL/GenBank/DDBJ whole genome shotgun (WGS) entry which is preliminary data.</text>
</comment>
<feature type="region of interest" description="Disordered" evidence="1">
    <location>
        <begin position="55"/>
        <end position="74"/>
    </location>
</feature>